<dbReference type="OrthoDB" id="5730382at2"/>
<organism evidence="5 6">
    <name type="scientific">Falsigemmobacter faecalis</name>
    <dbReference type="NCBI Taxonomy" id="2488730"/>
    <lineage>
        <taxon>Bacteria</taxon>
        <taxon>Pseudomonadati</taxon>
        <taxon>Pseudomonadota</taxon>
        <taxon>Alphaproteobacteria</taxon>
        <taxon>Rhodobacterales</taxon>
        <taxon>Paracoccaceae</taxon>
        <taxon>Falsigemmobacter</taxon>
    </lineage>
</organism>
<proteinExistence type="inferred from homology"/>
<dbReference type="Gene3D" id="3.90.226.10">
    <property type="entry name" value="2-enoyl-CoA Hydratase, Chain A, domain 1"/>
    <property type="match status" value="1"/>
</dbReference>
<gene>
    <name evidence="5" type="ORF">EG244_01725</name>
</gene>
<name>A0A3P3DXH5_9RHOB</name>
<dbReference type="InterPro" id="IPR001753">
    <property type="entry name" value="Enoyl-CoA_hydra/iso"/>
</dbReference>
<evidence type="ECO:0000256" key="3">
    <source>
        <dbReference type="ARBA" id="ARBA00023239"/>
    </source>
</evidence>
<dbReference type="InterPro" id="IPR014748">
    <property type="entry name" value="Enoyl-CoA_hydra_C"/>
</dbReference>
<dbReference type="Pfam" id="PF00378">
    <property type="entry name" value="ECH_1"/>
    <property type="match status" value="1"/>
</dbReference>
<dbReference type="Proteomes" id="UP000282125">
    <property type="component" value="Unassembled WGS sequence"/>
</dbReference>
<protein>
    <submittedName>
        <fullName evidence="5">Crotonase/enoyl-CoA hydratase family protein</fullName>
    </submittedName>
</protein>
<evidence type="ECO:0000313" key="5">
    <source>
        <dbReference type="EMBL" id="RRH78192.1"/>
    </source>
</evidence>
<keyword evidence="3" id="KW-0456">Lyase</keyword>
<dbReference type="PANTHER" id="PTHR11941:SF169">
    <property type="entry name" value="(7AS)-7A-METHYL-1,5-DIOXO-2,3,5,6,7,7A-HEXAHYDRO-1H-INDENE-CARBOXYL-COA HYDROLASE"/>
    <property type="match status" value="1"/>
</dbReference>
<accession>A0A3P3DXH5</accession>
<sequence>MSDQTSPEPAVLTRREGAVCILTLNRPTQRNSVNLDLTRDLRAAVKAFEADDSLQVAVLQGAGKVFCAGMDLKFIGDPASKEVISGEGRFAGFVDLPRRKPVIAAVHGAALAGGLEIMLACDMAVAERSARFGLPEPKVGLVAAAGGIMRLAARLPAAKARELVLTGRSFDAEEAERLGLLTRVTEDGGALAEAMRLAEEIAANAPLSIRAAMEILRAAERASEADRWADSERVLPQLLTSDDAREGPLAFVEKRAPRWSGR</sequence>
<dbReference type="SUPFAM" id="SSF52096">
    <property type="entry name" value="ClpP/crotonase"/>
    <property type="match status" value="1"/>
</dbReference>
<dbReference type="RefSeq" id="WP_124963282.1">
    <property type="nucleotide sequence ID" value="NZ_RRAZ01000002.1"/>
</dbReference>
<dbReference type="CDD" id="cd06558">
    <property type="entry name" value="crotonase-like"/>
    <property type="match status" value="1"/>
</dbReference>
<comment type="similarity">
    <text evidence="1 4">Belongs to the enoyl-CoA hydratase/isomerase family.</text>
</comment>
<dbReference type="GO" id="GO:0016829">
    <property type="term" value="F:lyase activity"/>
    <property type="evidence" value="ECO:0007669"/>
    <property type="project" value="UniProtKB-KW"/>
</dbReference>
<dbReference type="EMBL" id="RRAZ01000002">
    <property type="protein sequence ID" value="RRH78192.1"/>
    <property type="molecule type" value="Genomic_DNA"/>
</dbReference>
<dbReference type="Gene3D" id="1.10.12.10">
    <property type="entry name" value="Lyase 2-enoyl-coa Hydratase, Chain A, domain 2"/>
    <property type="match status" value="1"/>
</dbReference>
<dbReference type="AlphaFoldDB" id="A0A3P3DXH5"/>
<evidence type="ECO:0000256" key="2">
    <source>
        <dbReference type="ARBA" id="ARBA00023098"/>
    </source>
</evidence>
<keyword evidence="6" id="KW-1185">Reference proteome</keyword>
<evidence type="ECO:0000256" key="1">
    <source>
        <dbReference type="ARBA" id="ARBA00005254"/>
    </source>
</evidence>
<reference evidence="5 6" key="1">
    <citation type="submission" date="2018-11" db="EMBL/GenBank/DDBJ databases">
        <title>Gemmobacter sp. nov., YIM 102744-1 draft genome.</title>
        <authorList>
            <person name="Li G."/>
            <person name="Jiang Y."/>
        </authorList>
    </citation>
    <scope>NUCLEOTIDE SEQUENCE [LARGE SCALE GENOMIC DNA]</scope>
    <source>
        <strain evidence="5 6">YIM 102744-1</strain>
    </source>
</reference>
<dbReference type="NCBIfam" id="NF006100">
    <property type="entry name" value="PRK08252.1"/>
    <property type="match status" value="1"/>
</dbReference>
<keyword evidence="2" id="KW-0443">Lipid metabolism</keyword>
<comment type="caution">
    <text evidence="5">The sequence shown here is derived from an EMBL/GenBank/DDBJ whole genome shotgun (WGS) entry which is preliminary data.</text>
</comment>
<dbReference type="PANTHER" id="PTHR11941">
    <property type="entry name" value="ENOYL-COA HYDRATASE-RELATED"/>
    <property type="match status" value="1"/>
</dbReference>
<dbReference type="InterPro" id="IPR018376">
    <property type="entry name" value="Enoyl-CoA_hyd/isom_CS"/>
</dbReference>
<evidence type="ECO:0000313" key="6">
    <source>
        <dbReference type="Proteomes" id="UP000282125"/>
    </source>
</evidence>
<dbReference type="GO" id="GO:0006635">
    <property type="term" value="P:fatty acid beta-oxidation"/>
    <property type="evidence" value="ECO:0007669"/>
    <property type="project" value="TreeGrafter"/>
</dbReference>
<dbReference type="PROSITE" id="PS00166">
    <property type="entry name" value="ENOYL_COA_HYDRATASE"/>
    <property type="match status" value="1"/>
</dbReference>
<dbReference type="InterPro" id="IPR029045">
    <property type="entry name" value="ClpP/crotonase-like_dom_sf"/>
</dbReference>
<evidence type="ECO:0000256" key="4">
    <source>
        <dbReference type="RuleBase" id="RU003707"/>
    </source>
</evidence>